<name>A0A3B0S944_9ZZZZ</name>
<organism evidence="2">
    <name type="scientific">hydrothermal vent metagenome</name>
    <dbReference type="NCBI Taxonomy" id="652676"/>
    <lineage>
        <taxon>unclassified sequences</taxon>
        <taxon>metagenomes</taxon>
        <taxon>ecological metagenomes</taxon>
    </lineage>
</organism>
<accession>A0A3B0S944</accession>
<keyword evidence="1" id="KW-0472">Membrane</keyword>
<feature type="transmembrane region" description="Helical" evidence="1">
    <location>
        <begin position="48"/>
        <end position="65"/>
    </location>
</feature>
<dbReference type="AlphaFoldDB" id="A0A3B0S944"/>
<sequence>MFRLVLSLGLIANAGLFAAGVWRSVRLGKQSFHAFGDLGVSAAGLSEVWLWPIFLLLLAGLIVLLNRGAGKKTMGDHNEY</sequence>
<reference evidence="2" key="1">
    <citation type="submission" date="2018-06" db="EMBL/GenBank/DDBJ databases">
        <authorList>
            <person name="Zhirakovskaya E."/>
        </authorList>
    </citation>
    <scope>NUCLEOTIDE SEQUENCE</scope>
</reference>
<protein>
    <submittedName>
        <fullName evidence="2">Uncharacterized protein</fullName>
    </submittedName>
</protein>
<proteinExistence type="predicted"/>
<evidence type="ECO:0000256" key="1">
    <source>
        <dbReference type="SAM" id="Phobius"/>
    </source>
</evidence>
<keyword evidence="1" id="KW-0812">Transmembrane</keyword>
<keyword evidence="1" id="KW-1133">Transmembrane helix</keyword>
<dbReference type="EMBL" id="UOEE01000273">
    <property type="protein sequence ID" value="VAV99321.1"/>
    <property type="molecule type" value="Genomic_DNA"/>
</dbReference>
<evidence type="ECO:0000313" key="2">
    <source>
        <dbReference type="EMBL" id="VAV99321.1"/>
    </source>
</evidence>
<gene>
    <name evidence="2" type="ORF">MNBD_ALPHA06-2078</name>
</gene>